<organism evidence="3 4">
    <name type="scientific">Prototheca wickerhamii</name>
    <dbReference type="NCBI Taxonomy" id="3111"/>
    <lineage>
        <taxon>Eukaryota</taxon>
        <taxon>Viridiplantae</taxon>
        <taxon>Chlorophyta</taxon>
        <taxon>core chlorophytes</taxon>
        <taxon>Trebouxiophyceae</taxon>
        <taxon>Chlorellales</taxon>
        <taxon>Chlorellaceae</taxon>
        <taxon>Prototheca</taxon>
    </lineage>
</organism>
<dbReference type="EMBL" id="JASFZW010000001">
    <property type="protein sequence ID" value="KAK2080884.1"/>
    <property type="molecule type" value="Genomic_DNA"/>
</dbReference>
<sequence>MAALEAKIGLPPCHVALASTEERWSVIERRLGTLETATKLGDLTLEDSDEPQESEDPEYGRGWEPTEVTATQRRLADELQARGVADFAFRRVASSYYSWPLEGRRQALAAPSIHHLCKSMVMINTRIHSSGADGSDPLNPKYIMVVVQYSARLNAEKLKAWAWGLKAGSIAKKYYNLRLAPEEDSARLTGFVHNAVTPVGSAVQIPIIFSHKIAALPEDAFFWLGGGEVDLKMGMRARDFIAAYGAHVVDCTYDDDGAVPTQVSD</sequence>
<evidence type="ECO:0000259" key="2">
    <source>
        <dbReference type="Pfam" id="PF04073"/>
    </source>
</evidence>
<dbReference type="SUPFAM" id="SSF55826">
    <property type="entry name" value="YbaK/ProRS associated domain"/>
    <property type="match status" value="1"/>
</dbReference>
<dbReference type="InterPro" id="IPR036754">
    <property type="entry name" value="YbaK/aa-tRNA-synt-asso_dom_sf"/>
</dbReference>
<accession>A0AAD9ILQ2</accession>
<name>A0AAD9ILQ2_PROWI</name>
<dbReference type="Proteomes" id="UP001255856">
    <property type="component" value="Unassembled WGS sequence"/>
</dbReference>
<feature type="region of interest" description="Disordered" evidence="1">
    <location>
        <begin position="40"/>
        <end position="65"/>
    </location>
</feature>
<dbReference type="GO" id="GO:0002161">
    <property type="term" value="F:aminoacyl-tRNA deacylase activity"/>
    <property type="evidence" value="ECO:0007669"/>
    <property type="project" value="InterPro"/>
</dbReference>
<dbReference type="PANTHER" id="PTHR30411:SF4">
    <property type="entry name" value="YBAK_AMINOACYL-TRNA SYNTHETASE-ASSOCIATED DOMAIN-CONTAINING PROTEIN"/>
    <property type="match status" value="1"/>
</dbReference>
<proteinExistence type="predicted"/>
<keyword evidence="4" id="KW-1185">Reference proteome</keyword>
<reference evidence="3" key="1">
    <citation type="submission" date="2021-01" db="EMBL/GenBank/DDBJ databases">
        <authorList>
            <person name="Eckstrom K.M.E."/>
        </authorList>
    </citation>
    <scope>NUCLEOTIDE SEQUENCE</scope>
    <source>
        <strain evidence="3">UVCC 0001</strain>
    </source>
</reference>
<gene>
    <name evidence="3" type="ORF">QBZ16_000738</name>
</gene>
<protein>
    <recommendedName>
        <fullName evidence="2">YbaK/aminoacyl-tRNA synthetase-associated domain-containing protein</fullName>
    </recommendedName>
</protein>
<dbReference type="PANTHER" id="PTHR30411">
    <property type="entry name" value="CYTOPLASMIC PROTEIN"/>
    <property type="match status" value="1"/>
</dbReference>
<evidence type="ECO:0000313" key="3">
    <source>
        <dbReference type="EMBL" id="KAK2080884.1"/>
    </source>
</evidence>
<evidence type="ECO:0000313" key="4">
    <source>
        <dbReference type="Proteomes" id="UP001255856"/>
    </source>
</evidence>
<feature type="compositionally biased region" description="Acidic residues" evidence="1">
    <location>
        <begin position="44"/>
        <end position="57"/>
    </location>
</feature>
<evidence type="ECO:0000256" key="1">
    <source>
        <dbReference type="SAM" id="MobiDB-lite"/>
    </source>
</evidence>
<dbReference type="Pfam" id="PF04073">
    <property type="entry name" value="tRNA_edit"/>
    <property type="match status" value="1"/>
</dbReference>
<comment type="caution">
    <text evidence="3">The sequence shown here is derived from an EMBL/GenBank/DDBJ whole genome shotgun (WGS) entry which is preliminary data.</text>
</comment>
<feature type="domain" description="YbaK/aminoacyl-tRNA synthetase-associated" evidence="2">
    <location>
        <begin position="112"/>
        <end position="239"/>
    </location>
</feature>
<dbReference type="InterPro" id="IPR007214">
    <property type="entry name" value="YbaK/aa-tRNA-synth-assoc-dom"/>
</dbReference>
<dbReference type="CDD" id="cd04332">
    <property type="entry name" value="YbaK_like"/>
    <property type="match status" value="1"/>
</dbReference>
<dbReference type="AlphaFoldDB" id="A0AAD9ILQ2"/>
<dbReference type="Gene3D" id="3.90.960.10">
    <property type="entry name" value="YbaK/aminoacyl-tRNA synthetase-associated domain"/>
    <property type="match status" value="1"/>
</dbReference>